<proteinExistence type="predicted"/>
<sequence length="123" mass="13874">MRQRFPFPPSARVRSPSHTSDTHGHILSFVKAFLHPREIPFLVSTPTYTLRIRFHSAVSSLWRKLRGGPVHVRATSIDLSSGVRPSSGIMSKVEHASKVSISVRLCSEFSSIFELFRFFCSCV</sequence>
<evidence type="ECO:0000313" key="2">
    <source>
        <dbReference type="EMBL" id="KOM50275.1"/>
    </source>
</evidence>
<feature type="region of interest" description="Disordered" evidence="1">
    <location>
        <begin position="1"/>
        <end position="22"/>
    </location>
</feature>
<dbReference type="EMBL" id="CM003378">
    <property type="protein sequence ID" value="KOM50275.1"/>
    <property type="molecule type" value="Genomic_DNA"/>
</dbReference>
<organism evidence="2 3">
    <name type="scientific">Phaseolus angularis</name>
    <name type="common">Azuki bean</name>
    <name type="synonym">Vigna angularis</name>
    <dbReference type="NCBI Taxonomy" id="3914"/>
    <lineage>
        <taxon>Eukaryota</taxon>
        <taxon>Viridiplantae</taxon>
        <taxon>Streptophyta</taxon>
        <taxon>Embryophyta</taxon>
        <taxon>Tracheophyta</taxon>
        <taxon>Spermatophyta</taxon>
        <taxon>Magnoliopsida</taxon>
        <taxon>eudicotyledons</taxon>
        <taxon>Gunneridae</taxon>
        <taxon>Pentapetalae</taxon>
        <taxon>rosids</taxon>
        <taxon>fabids</taxon>
        <taxon>Fabales</taxon>
        <taxon>Fabaceae</taxon>
        <taxon>Papilionoideae</taxon>
        <taxon>50 kb inversion clade</taxon>
        <taxon>NPAAA clade</taxon>
        <taxon>indigoferoid/millettioid clade</taxon>
        <taxon>Phaseoleae</taxon>
        <taxon>Vigna</taxon>
    </lineage>
</organism>
<dbReference type="Proteomes" id="UP000053144">
    <property type="component" value="Chromosome 8"/>
</dbReference>
<name>A0A0L9V5C5_PHAAN</name>
<dbReference type="Gramene" id="KOM50275">
    <property type="protein sequence ID" value="KOM50275"/>
    <property type="gene ID" value="LR48_Vigan08g110200"/>
</dbReference>
<accession>A0A0L9V5C5</accession>
<protein>
    <submittedName>
        <fullName evidence="2">Uncharacterized protein</fullName>
    </submittedName>
</protein>
<dbReference type="AlphaFoldDB" id="A0A0L9V5C5"/>
<reference evidence="3" key="1">
    <citation type="journal article" date="2015" name="Proc. Natl. Acad. Sci. U.S.A.">
        <title>Genome sequencing of adzuki bean (Vigna angularis) provides insight into high starch and low fat accumulation and domestication.</title>
        <authorList>
            <person name="Yang K."/>
            <person name="Tian Z."/>
            <person name="Chen C."/>
            <person name="Luo L."/>
            <person name="Zhao B."/>
            <person name="Wang Z."/>
            <person name="Yu L."/>
            <person name="Li Y."/>
            <person name="Sun Y."/>
            <person name="Li W."/>
            <person name="Chen Y."/>
            <person name="Li Y."/>
            <person name="Zhang Y."/>
            <person name="Ai D."/>
            <person name="Zhao J."/>
            <person name="Shang C."/>
            <person name="Ma Y."/>
            <person name="Wu B."/>
            <person name="Wang M."/>
            <person name="Gao L."/>
            <person name="Sun D."/>
            <person name="Zhang P."/>
            <person name="Guo F."/>
            <person name="Wang W."/>
            <person name="Li Y."/>
            <person name="Wang J."/>
            <person name="Varshney R.K."/>
            <person name="Wang J."/>
            <person name="Ling H.Q."/>
            <person name="Wan P."/>
        </authorList>
    </citation>
    <scope>NUCLEOTIDE SEQUENCE</scope>
    <source>
        <strain evidence="3">cv. Jingnong 6</strain>
    </source>
</reference>
<gene>
    <name evidence="2" type="ORF">LR48_Vigan08g110200</name>
</gene>
<evidence type="ECO:0000256" key="1">
    <source>
        <dbReference type="SAM" id="MobiDB-lite"/>
    </source>
</evidence>
<evidence type="ECO:0000313" key="3">
    <source>
        <dbReference type="Proteomes" id="UP000053144"/>
    </source>
</evidence>